<evidence type="ECO:0000256" key="1">
    <source>
        <dbReference type="ARBA" id="ARBA00001954"/>
    </source>
</evidence>
<keyword evidence="2" id="KW-0560">Oxidoreductase</keyword>
<dbReference type="InterPro" id="IPR042098">
    <property type="entry name" value="TauD-like_sf"/>
</dbReference>
<accession>A0A918CXH1</accession>
<evidence type="ECO:0000256" key="2">
    <source>
        <dbReference type="ARBA" id="ARBA00023002"/>
    </source>
</evidence>
<name>A0A918CXH1_9ACTN</name>
<evidence type="ECO:0000256" key="3">
    <source>
        <dbReference type="ARBA" id="ARBA00023004"/>
    </source>
</evidence>
<dbReference type="PANTHER" id="PTHR10696">
    <property type="entry name" value="GAMMA-BUTYROBETAINE HYDROXYLASE-RELATED"/>
    <property type="match status" value="1"/>
</dbReference>
<evidence type="ECO:0000313" key="5">
    <source>
        <dbReference type="EMBL" id="GGN45556.1"/>
    </source>
</evidence>
<keyword evidence="3" id="KW-0408">Iron</keyword>
<evidence type="ECO:0000259" key="4">
    <source>
        <dbReference type="Pfam" id="PF02668"/>
    </source>
</evidence>
<dbReference type="RefSeq" id="WP_189269452.1">
    <property type="nucleotide sequence ID" value="NZ_BMML01000048.1"/>
</dbReference>
<comment type="cofactor">
    <cofactor evidence="1">
        <name>Fe(2+)</name>
        <dbReference type="ChEBI" id="CHEBI:29033"/>
    </cofactor>
</comment>
<dbReference type="InterPro" id="IPR003819">
    <property type="entry name" value="TauD/TfdA-like"/>
</dbReference>
<dbReference type="InterPro" id="IPR050411">
    <property type="entry name" value="AlphaKG_dependent_hydroxylases"/>
</dbReference>
<dbReference type="PANTHER" id="PTHR10696:SF21">
    <property type="entry name" value="TAUD_TFDA-LIKE DOMAIN-CONTAINING PROTEIN"/>
    <property type="match status" value="1"/>
</dbReference>
<reference evidence="5" key="2">
    <citation type="submission" date="2020-09" db="EMBL/GenBank/DDBJ databases">
        <authorList>
            <person name="Sun Q."/>
            <person name="Zhou Y."/>
        </authorList>
    </citation>
    <scope>NUCLEOTIDE SEQUENCE</scope>
    <source>
        <strain evidence="5">CGMCC 4.7110</strain>
    </source>
</reference>
<dbReference type="Gene3D" id="3.60.130.10">
    <property type="entry name" value="Clavaminate synthase-like"/>
    <property type="match status" value="1"/>
</dbReference>
<comment type="caution">
    <text evidence="5">The sequence shown here is derived from an EMBL/GenBank/DDBJ whole genome shotgun (WGS) entry which is preliminary data.</text>
</comment>
<sequence length="313" mass="34544">MNEHSGWAPRVVTPGVLQVTATHDGLLEALGNTARTAELLLADKALVFRGFGTEPHQVDAVLELLLPDRLAYVQGNSPRTKVGRNVYTSTEYPAEYVISMHNELSYAERWPSRLAFYCERPPVTGGATPLVDGALWLASLDTQVRESFQGGIRYTQQLHAGSGFGKSWQATFETDDRDTVEAYLARSDVAWEWRTDGGVKITQQRPATMRHPATGKVVWFNQCDQWHPAGLDPEMAAVMSELMTEDELPQSVTFADGTPIPAAYIRHIRDQGLAAAVDVDWQVSDLLLIDNVAVAHGRRAYTGPRRILVAMSG</sequence>
<proteinExistence type="predicted"/>
<dbReference type="GO" id="GO:0016491">
    <property type="term" value="F:oxidoreductase activity"/>
    <property type="evidence" value="ECO:0007669"/>
    <property type="project" value="UniProtKB-KW"/>
</dbReference>
<evidence type="ECO:0000313" key="6">
    <source>
        <dbReference type="Proteomes" id="UP000653411"/>
    </source>
</evidence>
<feature type="domain" description="TauD/TfdA-like" evidence="4">
    <location>
        <begin position="34"/>
        <end position="310"/>
    </location>
</feature>
<organism evidence="5 6">
    <name type="scientific">Streptomyces fuscichromogenes</name>
    <dbReference type="NCBI Taxonomy" id="1324013"/>
    <lineage>
        <taxon>Bacteria</taxon>
        <taxon>Bacillati</taxon>
        <taxon>Actinomycetota</taxon>
        <taxon>Actinomycetes</taxon>
        <taxon>Kitasatosporales</taxon>
        <taxon>Streptomycetaceae</taxon>
        <taxon>Streptomyces</taxon>
    </lineage>
</organism>
<dbReference type="AlphaFoldDB" id="A0A918CXH1"/>
<dbReference type="SUPFAM" id="SSF51197">
    <property type="entry name" value="Clavaminate synthase-like"/>
    <property type="match status" value="1"/>
</dbReference>
<protein>
    <recommendedName>
        <fullName evidence="4">TauD/TfdA-like domain-containing protein</fullName>
    </recommendedName>
</protein>
<dbReference type="Pfam" id="PF02668">
    <property type="entry name" value="TauD"/>
    <property type="match status" value="1"/>
</dbReference>
<gene>
    <name evidence="5" type="ORF">GCM10011578_097620</name>
</gene>
<reference evidence="5" key="1">
    <citation type="journal article" date="2014" name="Int. J. Syst. Evol. Microbiol.">
        <title>Complete genome sequence of Corynebacterium casei LMG S-19264T (=DSM 44701T), isolated from a smear-ripened cheese.</title>
        <authorList>
            <consortium name="US DOE Joint Genome Institute (JGI-PGF)"/>
            <person name="Walter F."/>
            <person name="Albersmeier A."/>
            <person name="Kalinowski J."/>
            <person name="Ruckert C."/>
        </authorList>
    </citation>
    <scope>NUCLEOTIDE SEQUENCE</scope>
    <source>
        <strain evidence="5">CGMCC 4.7110</strain>
    </source>
</reference>
<dbReference type="EMBL" id="BMML01000048">
    <property type="protein sequence ID" value="GGN45556.1"/>
    <property type="molecule type" value="Genomic_DNA"/>
</dbReference>
<keyword evidence="6" id="KW-1185">Reference proteome</keyword>
<dbReference type="Proteomes" id="UP000653411">
    <property type="component" value="Unassembled WGS sequence"/>
</dbReference>